<proteinExistence type="predicted"/>
<dbReference type="Proteomes" id="UP001446871">
    <property type="component" value="Unassembled WGS sequence"/>
</dbReference>
<dbReference type="EMBL" id="JAQQWM010000003">
    <property type="protein sequence ID" value="KAK8072430.1"/>
    <property type="molecule type" value="Genomic_DNA"/>
</dbReference>
<reference evidence="1 2" key="1">
    <citation type="submission" date="2023-01" db="EMBL/GenBank/DDBJ databases">
        <title>Analysis of 21 Apiospora genomes using comparative genomics revels a genus with tremendous synthesis potential of carbohydrate active enzymes and secondary metabolites.</title>
        <authorList>
            <person name="Sorensen T."/>
        </authorList>
    </citation>
    <scope>NUCLEOTIDE SEQUENCE [LARGE SCALE GENOMIC DNA]</scope>
    <source>
        <strain evidence="1 2">CBS 83171</strain>
    </source>
</reference>
<comment type="caution">
    <text evidence="1">The sequence shown here is derived from an EMBL/GenBank/DDBJ whole genome shotgun (WGS) entry which is preliminary data.</text>
</comment>
<evidence type="ECO:0000313" key="2">
    <source>
        <dbReference type="Proteomes" id="UP001446871"/>
    </source>
</evidence>
<organism evidence="1 2">
    <name type="scientific">Apiospora saccharicola</name>
    <dbReference type="NCBI Taxonomy" id="335842"/>
    <lineage>
        <taxon>Eukaryota</taxon>
        <taxon>Fungi</taxon>
        <taxon>Dikarya</taxon>
        <taxon>Ascomycota</taxon>
        <taxon>Pezizomycotina</taxon>
        <taxon>Sordariomycetes</taxon>
        <taxon>Xylariomycetidae</taxon>
        <taxon>Amphisphaeriales</taxon>
        <taxon>Apiosporaceae</taxon>
        <taxon>Apiospora</taxon>
    </lineage>
</organism>
<keyword evidence="2" id="KW-1185">Reference proteome</keyword>
<name>A0ABR1VME5_9PEZI</name>
<protein>
    <submittedName>
        <fullName evidence="1">Uncharacterized protein</fullName>
    </submittedName>
</protein>
<gene>
    <name evidence="1" type="ORF">PG996_005778</name>
</gene>
<sequence length="254" mass="28168">MHVVKLFEIPDDPLDNPIPQGAVSIVKGWVCMYGVARERDPRAVHNPGQGSFSTTAQPTHMEASHVLIHIALAWPASYAAGNPKLETIEGEQSNFIMYNSDIHSENVMFGHYSSDDMLEHEIAPILKMINLGGIEMRATPTVYAWDAAIKKLLSSLPQIIEPLLFACRNPDIPLNMGSVNMDPMCLRYMEQAAMGAIRARTAAWYGDNMPNSNLDETDEAVLRMVRELIFESRKPDEPVADVVQALEPGTPQLN</sequence>
<accession>A0ABR1VME5</accession>
<evidence type="ECO:0000313" key="1">
    <source>
        <dbReference type="EMBL" id="KAK8072430.1"/>
    </source>
</evidence>